<dbReference type="Pfam" id="PF00135">
    <property type="entry name" value="COesterase"/>
    <property type="match status" value="1"/>
</dbReference>
<name>A0A8H5LYQ1_9AGAR</name>
<accession>A0A8H5LYQ1</accession>
<dbReference type="OrthoDB" id="408631at2759"/>
<protein>
    <recommendedName>
        <fullName evidence="3">Carboxylesterase type B domain-containing protein</fullName>
    </recommendedName>
</protein>
<reference evidence="4 5" key="1">
    <citation type="journal article" date="2020" name="ISME J.">
        <title>Uncovering the hidden diversity of litter-decomposition mechanisms in mushroom-forming fungi.</title>
        <authorList>
            <person name="Floudas D."/>
            <person name="Bentzer J."/>
            <person name="Ahren D."/>
            <person name="Johansson T."/>
            <person name="Persson P."/>
            <person name="Tunlid A."/>
        </authorList>
    </citation>
    <scope>NUCLEOTIDE SEQUENCE [LARGE SCALE GENOMIC DNA]</scope>
    <source>
        <strain evidence="4 5">CBS 291.85</strain>
    </source>
</reference>
<dbReference type="InterPro" id="IPR002018">
    <property type="entry name" value="CarbesteraseB"/>
</dbReference>
<evidence type="ECO:0000259" key="3">
    <source>
        <dbReference type="Pfam" id="PF00135"/>
    </source>
</evidence>
<evidence type="ECO:0000256" key="2">
    <source>
        <dbReference type="SAM" id="SignalP"/>
    </source>
</evidence>
<evidence type="ECO:0000313" key="5">
    <source>
        <dbReference type="Proteomes" id="UP000559256"/>
    </source>
</evidence>
<feature type="chain" id="PRO_5034303087" description="Carboxylesterase type B domain-containing protein" evidence="2">
    <location>
        <begin position="21"/>
        <end position="567"/>
    </location>
</feature>
<dbReference type="Gene3D" id="3.40.50.1820">
    <property type="entry name" value="alpha/beta hydrolase"/>
    <property type="match status" value="1"/>
</dbReference>
<proteinExistence type="predicted"/>
<organism evidence="4 5">
    <name type="scientific">Tetrapyrgos nigripes</name>
    <dbReference type="NCBI Taxonomy" id="182062"/>
    <lineage>
        <taxon>Eukaryota</taxon>
        <taxon>Fungi</taxon>
        <taxon>Dikarya</taxon>
        <taxon>Basidiomycota</taxon>
        <taxon>Agaricomycotina</taxon>
        <taxon>Agaricomycetes</taxon>
        <taxon>Agaricomycetidae</taxon>
        <taxon>Agaricales</taxon>
        <taxon>Marasmiineae</taxon>
        <taxon>Marasmiaceae</taxon>
        <taxon>Tetrapyrgos</taxon>
    </lineage>
</organism>
<dbReference type="PANTHER" id="PTHR11559">
    <property type="entry name" value="CARBOXYLESTERASE"/>
    <property type="match status" value="1"/>
</dbReference>
<feature type="signal peptide" evidence="2">
    <location>
        <begin position="1"/>
        <end position="20"/>
    </location>
</feature>
<dbReference type="PROSITE" id="PS00941">
    <property type="entry name" value="CARBOXYLESTERASE_B_2"/>
    <property type="match status" value="1"/>
</dbReference>
<feature type="domain" description="Carboxylesterase type B" evidence="3">
    <location>
        <begin position="41"/>
        <end position="537"/>
    </location>
</feature>
<dbReference type="SUPFAM" id="SSF53474">
    <property type="entry name" value="alpha/beta-Hydrolases"/>
    <property type="match status" value="1"/>
</dbReference>
<feature type="region of interest" description="Disordered" evidence="1">
    <location>
        <begin position="105"/>
        <end position="127"/>
    </location>
</feature>
<dbReference type="Proteomes" id="UP000559256">
    <property type="component" value="Unassembled WGS sequence"/>
</dbReference>
<gene>
    <name evidence="4" type="ORF">D9758_004574</name>
</gene>
<evidence type="ECO:0000256" key="1">
    <source>
        <dbReference type="SAM" id="MobiDB-lite"/>
    </source>
</evidence>
<evidence type="ECO:0000313" key="4">
    <source>
        <dbReference type="EMBL" id="KAF5374271.1"/>
    </source>
</evidence>
<dbReference type="EMBL" id="JAACJM010000002">
    <property type="protein sequence ID" value="KAF5374271.1"/>
    <property type="molecule type" value="Genomic_DNA"/>
</dbReference>
<comment type="caution">
    <text evidence="4">The sequence shown here is derived from an EMBL/GenBank/DDBJ whole genome shotgun (WGS) entry which is preliminary data.</text>
</comment>
<sequence>MKGLLGSFLFLLPALHIVKAAYAPPELSSPNNSTVDDSSLVVDLGYAKYQGVLNETSSNVRFLGIRYAKSPAGSLRWKVPQTPDAVAEVQIADTQPPKCPQTAFGFADTSPFRNSNPNLSKRDEGSPEDEDCLFLNVFVPGSQFNKTSSEETLPVIVWIHGGGYNSGSSSDTGFPNTTGIYDGEDLIRIGDNRVIVVVIQYRLGLFGFLAGGKVRDDGALNAGLLDQQFALQWVRQHVSKFNGDPSRVVLWGQSAGAGSVLNHIIANDGKTDPPLFHGGILSSHFLPAVYNYNDSIPEALYTQVVNQSNCSDAQDTLNCLRETDLDVLSAAKNQIAASGFFGTFAFSPVVDGTFITQRPLELLAQGKLNKVEKILAITNSFEGTIFTDPNATDLADFAGNIFPTLSEDTAAAAAALYANPTMSAVEIAAQIYSEWVFICPTYSLLEAHPNSSYKGQFAIPPALHGDDIYYYFASLRRSSPPKFQNEEFQKAFTQGFLAFATSENLDPNDKFDQNVLPQWPLWDSRNSSEMLFNRTEDLQPIIEVVNSNQDLLNRCRFWKNITIETSQ</sequence>
<keyword evidence="2" id="KW-0732">Signal</keyword>
<dbReference type="InterPro" id="IPR019819">
    <property type="entry name" value="Carboxylesterase_B_CS"/>
</dbReference>
<keyword evidence="5" id="KW-1185">Reference proteome</keyword>
<dbReference type="InterPro" id="IPR029058">
    <property type="entry name" value="AB_hydrolase_fold"/>
</dbReference>
<dbReference type="AlphaFoldDB" id="A0A8H5LYQ1"/>
<dbReference type="InterPro" id="IPR050309">
    <property type="entry name" value="Type-B_Carboxylest/Lipase"/>
</dbReference>